<evidence type="ECO:0000259" key="1">
    <source>
        <dbReference type="PROSITE" id="PS01179"/>
    </source>
</evidence>
<dbReference type="GO" id="GO:0030971">
    <property type="term" value="F:receptor tyrosine kinase binding"/>
    <property type="evidence" value="ECO:0007669"/>
    <property type="project" value="TreeGrafter"/>
</dbReference>
<dbReference type="PANTHER" id="PTHR10337:SF12">
    <property type="entry name" value="SHC-TRANSFORMING PROTEIN 4"/>
    <property type="match status" value="1"/>
</dbReference>
<dbReference type="SUPFAM" id="SSF50729">
    <property type="entry name" value="PH domain-like"/>
    <property type="match status" value="1"/>
</dbReference>
<dbReference type="InterPro" id="IPR006020">
    <property type="entry name" value="PTB/PI_dom"/>
</dbReference>
<dbReference type="GO" id="GO:0005886">
    <property type="term" value="C:plasma membrane"/>
    <property type="evidence" value="ECO:0007669"/>
    <property type="project" value="TreeGrafter"/>
</dbReference>
<sequence>MNIKLNISTDSLSLTTLDSQQTIAHHHMQSISFASGGDPVRILVILVPCLG</sequence>
<reference evidence="2" key="1">
    <citation type="submission" date="2014-11" db="EMBL/GenBank/DDBJ databases">
        <authorList>
            <person name="Amaro Gonzalez C."/>
        </authorList>
    </citation>
    <scope>NUCLEOTIDE SEQUENCE</scope>
</reference>
<protein>
    <recommendedName>
        <fullName evidence="1">PID domain-containing protein</fullName>
    </recommendedName>
</protein>
<name>A0A0E9TGE8_ANGAN</name>
<dbReference type="PANTHER" id="PTHR10337">
    <property type="entry name" value="SHC TRANSFORMING PROTEIN"/>
    <property type="match status" value="1"/>
</dbReference>
<dbReference type="GO" id="GO:0007169">
    <property type="term" value="P:cell surface receptor protein tyrosine kinase signaling pathway"/>
    <property type="evidence" value="ECO:0007669"/>
    <property type="project" value="TreeGrafter"/>
</dbReference>
<dbReference type="AlphaFoldDB" id="A0A0E9TGE8"/>
<dbReference type="PROSITE" id="PS01179">
    <property type="entry name" value="PID"/>
    <property type="match status" value="1"/>
</dbReference>
<dbReference type="InterPro" id="IPR051235">
    <property type="entry name" value="CEP152/SHC-Transforming"/>
</dbReference>
<reference evidence="2" key="2">
    <citation type="journal article" date="2015" name="Fish Shellfish Immunol.">
        <title>Early steps in the European eel (Anguilla anguilla)-Vibrio vulnificus interaction in the gills: Role of the RtxA13 toxin.</title>
        <authorList>
            <person name="Callol A."/>
            <person name="Pajuelo D."/>
            <person name="Ebbesson L."/>
            <person name="Teles M."/>
            <person name="MacKenzie S."/>
            <person name="Amaro C."/>
        </authorList>
    </citation>
    <scope>NUCLEOTIDE SEQUENCE</scope>
</reference>
<feature type="domain" description="PID" evidence="1">
    <location>
        <begin position="3"/>
        <end position="37"/>
    </location>
</feature>
<organism evidence="2">
    <name type="scientific">Anguilla anguilla</name>
    <name type="common">European freshwater eel</name>
    <name type="synonym">Muraena anguilla</name>
    <dbReference type="NCBI Taxonomy" id="7936"/>
    <lineage>
        <taxon>Eukaryota</taxon>
        <taxon>Metazoa</taxon>
        <taxon>Chordata</taxon>
        <taxon>Craniata</taxon>
        <taxon>Vertebrata</taxon>
        <taxon>Euteleostomi</taxon>
        <taxon>Actinopterygii</taxon>
        <taxon>Neopterygii</taxon>
        <taxon>Teleostei</taxon>
        <taxon>Anguilliformes</taxon>
        <taxon>Anguillidae</taxon>
        <taxon>Anguilla</taxon>
    </lineage>
</organism>
<dbReference type="EMBL" id="GBXM01055896">
    <property type="protein sequence ID" value="JAH52681.1"/>
    <property type="molecule type" value="Transcribed_RNA"/>
</dbReference>
<dbReference type="InterPro" id="IPR011993">
    <property type="entry name" value="PH-like_dom_sf"/>
</dbReference>
<dbReference type="Gene3D" id="2.30.29.30">
    <property type="entry name" value="Pleckstrin-homology domain (PH domain)/Phosphotyrosine-binding domain (PTB)"/>
    <property type="match status" value="1"/>
</dbReference>
<dbReference type="Pfam" id="PF00640">
    <property type="entry name" value="PID"/>
    <property type="match status" value="1"/>
</dbReference>
<proteinExistence type="predicted"/>
<accession>A0A0E9TGE8</accession>
<evidence type="ECO:0000313" key="2">
    <source>
        <dbReference type="EMBL" id="JAH52681.1"/>
    </source>
</evidence>